<protein>
    <submittedName>
        <fullName evidence="1">Uncharacterized protein</fullName>
    </submittedName>
</protein>
<evidence type="ECO:0000313" key="1">
    <source>
        <dbReference type="EMBL" id="GFD60350.1"/>
    </source>
</evidence>
<feature type="non-terminal residue" evidence="1">
    <location>
        <position position="1"/>
    </location>
</feature>
<reference evidence="1" key="1">
    <citation type="journal article" date="2019" name="Sci. Rep.">
        <title>Draft genome of Tanacetum cinerariifolium, the natural source of mosquito coil.</title>
        <authorList>
            <person name="Yamashiro T."/>
            <person name="Shiraishi A."/>
            <person name="Satake H."/>
            <person name="Nakayama K."/>
        </authorList>
    </citation>
    <scope>NUCLEOTIDE SEQUENCE</scope>
</reference>
<comment type="caution">
    <text evidence="1">The sequence shown here is derived from an EMBL/GenBank/DDBJ whole genome shotgun (WGS) entry which is preliminary data.</text>
</comment>
<feature type="non-terminal residue" evidence="1">
    <location>
        <position position="80"/>
    </location>
</feature>
<organism evidence="1">
    <name type="scientific">Tanacetum cinerariifolium</name>
    <name type="common">Dalmatian daisy</name>
    <name type="synonym">Chrysanthemum cinerariifolium</name>
    <dbReference type="NCBI Taxonomy" id="118510"/>
    <lineage>
        <taxon>Eukaryota</taxon>
        <taxon>Viridiplantae</taxon>
        <taxon>Streptophyta</taxon>
        <taxon>Embryophyta</taxon>
        <taxon>Tracheophyta</taxon>
        <taxon>Spermatophyta</taxon>
        <taxon>Magnoliopsida</taxon>
        <taxon>eudicotyledons</taxon>
        <taxon>Gunneridae</taxon>
        <taxon>Pentapetalae</taxon>
        <taxon>asterids</taxon>
        <taxon>campanulids</taxon>
        <taxon>Asterales</taxon>
        <taxon>Asteraceae</taxon>
        <taxon>Asteroideae</taxon>
        <taxon>Anthemideae</taxon>
        <taxon>Anthemidinae</taxon>
        <taxon>Tanacetum</taxon>
    </lineage>
</organism>
<proteinExistence type="predicted"/>
<gene>
    <name evidence="1" type="ORF">Tci_932319</name>
</gene>
<dbReference type="EMBL" id="BKCJ011876644">
    <property type="protein sequence ID" value="GFD60350.1"/>
    <property type="molecule type" value="Genomic_DNA"/>
</dbReference>
<dbReference type="AlphaFoldDB" id="A0A699XPY7"/>
<accession>A0A699XPY7</accession>
<name>A0A699XPY7_TANCI</name>
<sequence>EDISKNDNAENEDESAEGVVSALERKALQEEVKRAHGKVGEGKPQPTARVVGIIKRNWRQYVGHIDKDSVKTGAKQSRAQ</sequence>